<proteinExistence type="predicted"/>
<accession>F5Y454</accession>
<dbReference type="AlphaFoldDB" id="F5Y454"/>
<reference evidence="2" key="1">
    <citation type="submission" date="2006-01" db="EMBL/GenBank/DDBJ databases">
        <title>Genome of the cyst-dividing bacterium Ramlibacter tataouinensis.</title>
        <authorList>
            <person name="Barakat M."/>
            <person name="Ortet P."/>
            <person name="De Luca G."/>
            <person name="Jourlin-Castelli C."/>
            <person name="Ansaldi M."/>
            <person name="Py B."/>
            <person name="Fichant G."/>
            <person name="Coutinho P."/>
            <person name="Voulhoux R."/>
            <person name="Bastien O."/>
            <person name="Roy S."/>
            <person name="Marechal E."/>
            <person name="Henrissat B."/>
            <person name="Quentin Y."/>
            <person name="Noirot P."/>
            <person name="Filloux A."/>
            <person name="Mejean V."/>
            <person name="DuBow M."/>
            <person name="Barras F."/>
            <person name="Heulin T."/>
        </authorList>
    </citation>
    <scope>NUCLEOTIDE SEQUENCE [LARGE SCALE GENOMIC DNA]</scope>
    <source>
        <strain evidence="2">ATCC BAA-407 / DSM 14655 / LMG 21543 / TTB310</strain>
    </source>
</reference>
<dbReference type="EMBL" id="CP000245">
    <property type="protein sequence ID" value="AEG92519.1"/>
    <property type="molecule type" value="Genomic_DNA"/>
</dbReference>
<organism evidence="1 2">
    <name type="scientific">Ramlibacter tataouinensis (strain ATCC BAA-407 / DSM 14655 / LMG 21543 / TTB310)</name>
    <dbReference type="NCBI Taxonomy" id="365046"/>
    <lineage>
        <taxon>Bacteria</taxon>
        <taxon>Pseudomonadati</taxon>
        <taxon>Pseudomonadota</taxon>
        <taxon>Betaproteobacteria</taxon>
        <taxon>Burkholderiales</taxon>
        <taxon>Comamonadaceae</taxon>
        <taxon>Ramlibacter</taxon>
    </lineage>
</organism>
<dbReference type="Proteomes" id="UP000008385">
    <property type="component" value="Chromosome"/>
</dbReference>
<reference evidence="1 2" key="2">
    <citation type="journal article" date="2011" name="PLoS ONE">
        <title>The Cyst-Dividing Bacterium Ramlibacter tataouinensis TTB310 Genome Reveals a Well-Stocked Toolbox for Adaptation to a Desert Environment.</title>
        <authorList>
            <person name="De Luca G."/>
            <person name="Barakat M."/>
            <person name="Ortet P."/>
            <person name="Fochesato S."/>
            <person name="Jourlin-Castelli C."/>
            <person name="Ansaldi M."/>
            <person name="Py B."/>
            <person name="Fichant G."/>
            <person name="Coutinho P.M."/>
            <person name="Voulhoux R."/>
            <person name="Bastien O."/>
            <person name="Marechal E."/>
            <person name="Henrissat B."/>
            <person name="Quentin Y."/>
            <person name="Noirot P."/>
            <person name="Filloux A."/>
            <person name="Mejean V."/>
            <person name="Dubow M.S."/>
            <person name="Barras F."/>
            <person name="Barbe V."/>
            <person name="Weissenbach J."/>
            <person name="Mihalcescu I."/>
            <person name="Vermeglio A."/>
            <person name="Achouak W."/>
            <person name="Heulin T."/>
        </authorList>
    </citation>
    <scope>NUCLEOTIDE SEQUENCE [LARGE SCALE GENOMIC DNA]</scope>
    <source>
        <strain evidence="2">ATCC BAA-407 / DSM 14655 / LMG 21543 / TTB310</strain>
    </source>
</reference>
<evidence type="ECO:0000313" key="2">
    <source>
        <dbReference type="Proteomes" id="UP000008385"/>
    </source>
</evidence>
<name>F5Y454_RAMTT</name>
<dbReference type="HOGENOM" id="CLU_2047787_0_0_4"/>
<gene>
    <name evidence="1" type="ordered locus">Rta_14313</name>
</gene>
<protein>
    <submittedName>
        <fullName evidence="1">Uncharacterized protein</fullName>
    </submittedName>
</protein>
<dbReference type="STRING" id="365046.Rta_14313"/>
<dbReference type="KEGG" id="rta:Rta_14313"/>
<sequence length="120" mass="13127">MDGAVRSAPLYGFPLAKSSRSASTCASPGRISAPAGNLTTARSWQTFPDHAVRSQASASALKLRLRDKMQESCSPQRYVRGLLKCHLENIGRLCWITFLRPPLDGVSRDVCHCCSKCSCR</sequence>
<keyword evidence="2" id="KW-1185">Reference proteome</keyword>
<evidence type="ECO:0000313" key="1">
    <source>
        <dbReference type="EMBL" id="AEG92519.1"/>
    </source>
</evidence>